<dbReference type="InterPro" id="IPR036170">
    <property type="entry name" value="YezG-like_sf"/>
</dbReference>
<dbReference type="Pfam" id="PF14021">
    <property type="entry name" value="TNT"/>
    <property type="match status" value="1"/>
</dbReference>
<proteinExistence type="predicted"/>
<feature type="domain" description="TNT" evidence="1">
    <location>
        <begin position="575"/>
        <end position="658"/>
    </location>
</feature>
<dbReference type="Proteomes" id="UP001519363">
    <property type="component" value="Unassembled WGS sequence"/>
</dbReference>
<protein>
    <recommendedName>
        <fullName evidence="1">TNT domain-containing protein</fullName>
    </recommendedName>
</protein>
<sequence>MIINADPHNGKWAYWQDQLFEYRVQPGKPSLLLSLPGVVPDGDFEQAGSAFVRPAETSEVESHFDLETYGFINDEPYEVSYASRGVKPGVVLVKWPGQGGLTEEQVAERGLTAYDRLTFGGEKQLSELEKVVQVRDTRVRSAGSREDFPAFGDLDSAQHEEADPSPVVAGLTEHLGALAPEGWQGIAIVARALGGRLELTTVVTLADGQEYYWAAPPQVSQWFHRLRLVTYRPGEGAWFTADYRLVPGEAPSLEFDYQGEPDWMFGFDARSTAQAELAVLPRAFQATPDWLLRLALADFQDAAHQARVRTANAIEQGKAYQLAKQPELRMTRLFDTYTEGQPPVAYRARLSNTEKAAVLAYLESAPVVLASRGYAPDLLHPEQEEQVPMAYHTDGEWVWSAAQAYYLRAHDVAPPLDLLDHIRGSGYLPVRTLPRRVTQRATSLVMGMPETHPGASDDWERAVFAVKDMAIRFSVSRRYISLGDYADQAWCLIREDDERYSVFWWWAGEQRRELEARFDEAGQAATYLIGQLYLNYPNLQRADDEPLLPEESPIQAMGGDPGLENYDQIDAVIVPEGHLVERFGGPEGNTLFDLGTGFARSTLPPEFARAPYGRFRMVGDWKIIGARTRPSEAQPGGARVYLLPEPLSEYLARGLVVELPPGEVRQ</sequence>
<reference evidence="2 3" key="1">
    <citation type="submission" date="2021-03" db="EMBL/GenBank/DDBJ databases">
        <title>Sequencing the genomes of 1000 actinobacteria strains.</title>
        <authorList>
            <person name="Klenk H.-P."/>
        </authorList>
    </citation>
    <scope>NUCLEOTIDE SEQUENCE [LARGE SCALE GENOMIC DNA]</scope>
    <source>
        <strain evidence="2 3">DSM 44580</strain>
    </source>
</reference>
<evidence type="ECO:0000259" key="1">
    <source>
        <dbReference type="Pfam" id="PF14021"/>
    </source>
</evidence>
<dbReference type="InterPro" id="IPR025331">
    <property type="entry name" value="TNT"/>
</dbReference>
<dbReference type="SUPFAM" id="SSF160424">
    <property type="entry name" value="BH3703-like"/>
    <property type="match status" value="1"/>
</dbReference>
<accession>A0ABS5AIR7</accession>
<evidence type="ECO:0000313" key="2">
    <source>
        <dbReference type="EMBL" id="MBP2476132.1"/>
    </source>
</evidence>
<gene>
    <name evidence="2" type="ORF">JOF53_005004</name>
</gene>
<dbReference type="RefSeq" id="WP_086788657.1">
    <property type="nucleotide sequence ID" value="NZ_JAGIOO010000001.1"/>
</dbReference>
<keyword evidence="3" id="KW-1185">Reference proteome</keyword>
<name>A0ABS5AIR7_9PSEU</name>
<comment type="caution">
    <text evidence="2">The sequence shown here is derived from an EMBL/GenBank/DDBJ whole genome shotgun (WGS) entry which is preliminary data.</text>
</comment>
<organism evidence="2 3">
    <name type="scientific">Crossiella equi</name>
    <dbReference type="NCBI Taxonomy" id="130796"/>
    <lineage>
        <taxon>Bacteria</taxon>
        <taxon>Bacillati</taxon>
        <taxon>Actinomycetota</taxon>
        <taxon>Actinomycetes</taxon>
        <taxon>Pseudonocardiales</taxon>
        <taxon>Pseudonocardiaceae</taxon>
        <taxon>Crossiella</taxon>
    </lineage>
</organism>
<evidence type="ECO:0000313" key="3">
    <source>
        <dbReference type="Proteomes" id="UP001519363"/>
    </source>
</evidence>
<dbReference type="EMBL" id="JAGIOO010000001">
    <property type="protein sequence ID" value="MBP2476132.1"/>
    <property type="molecule type" value="Genomic_DNA"/>
</dbReference>